<dbReference type="RefSeq" id="WP_097898840.1">
    <property type="nucleotide sequence ID" value="NZ_NVOR01000005.1"/>
</dbReference>
<reference evidence="1 2" key="1">
    <citation type="submission" date="2017-09" db="EMBL/GenBank/DDBJ databases">
        <title>Large-scale bioinformatics analysis of Bacillus genomes uncovers conserved roles of natural products in bacterial physiology.</title>
        <authorList>
            <consortium name="Agbiome Team Llc"/>
            <person name="Bleich R.M."/>
            <person name="Grubbs K.J."/>
            <person name="Santa Maria K.C."/>
            <person name="Allen S.E."/>
            <person name="Farag S."/>
            <person name="Shank E.A."/>
            <person name="Bowers A."/>
        </authorList>
    </citation>
    <scope>NUCLEOTIDE SEQUENCE [LARGE SCALE GENOMIC DNA]</scope>
    <source>
        <strain evidence="1 2">AFS092012</strain>
    </source>
</reference>
<evidence type="ECO:0000313" key="2">
    <source>
        <dbReference type="Proteomes" id="UP000221020"/>
    </source>
</evidence>
<dbReference type="Proteomes" id="UP000221020">
    <property type="component" value="Unassembled WGS sequence"/>
</dbReference>
<dbReference type="AlphaFoldDB" id="A0AA91ZVI5"/>
<organism evidence="1 2">
    <name type="scientific">Bacillus pseudomycoides</name>
    <dbReference type="NCBI Taxonomy" id="64104"/>
    <lineage>
        <taxon>Bacteria</taxon>
        <taxon>Bacillati</taxon>
        <taxon>Bacillota</taxon>
        <taxon>Bacilli</taxon>
        <taxon>Bacillales</taxon>
        <taxon>Bacillaceae</taxon>
        <taxon>Bacillus</taxon>
        <taxon>Bacillus cereus group</taxon>
    </lineage>
</organism>
<gene>
    <name evidence="1" type="ORF">CON65_00835</name>
</gene>
<name>A0AA91ZVI5_9BACI</name>
<sequence>MKRMPFERPTDYYDERIFQIDEQICSLLKQRKELSNQNPGFPPDEAISNWAKKYGFYTDYLNSLFSSMRDENYFKPHVEPTKFKRHLPVFKSFEHEESIYTVTYIRQYSNASVIYLYIDWDPTNETLNNRHISSFFELSINNTYDCRTEGGGGTDGHMSFNFVVSPPLPDNPSGISLLFKESNMPFADKPANLEFVIKLD</sequence>
<protein>
    <submittedName>
        <fullName evidence="1">Uncharacterized protein</fullName>
    </submittedName>
</protein>
<evidence type="ECO:0000313" key="1">
    <source>
        <dbReference type="EMBL" id="PED84492.1"/>
    </source>
</evidence>
<proteinExistence type="predicted"/>
<dbReference type="EMBL" id="NVOR01000005">
    <property type="protein sequence ID" value="PED84492.1"/>
    <property type="molecule type" value="Genomic_DNA"/>
</dbReference>
<comment type="caution">
    <text evidence="1">The sequence shown here is derived from an EMBL/GenBank/DDBJ whole genome shotgun (WGS) entry which is preliminary data.</text>
</comment>
<accession>A0AA91ZVI5</accession>